<proteinExistence type="predicted"/>
<reference evidence="1" key="1">
    <citation type="submission" date="2019-03" db="EMBL/GenBank/DDBJ databases">
        <authorList>
            <person name="Mank J."/>
            <person name="Almeida P."/>
        </authorList>
    </citation>
    <scope>NUCLEOTIDE SEQUENCE</scope>
    <source>
        <strain evidence="1">78183</strain>
    </source>
</reference>
<sequence>MKNFRASLRKLAGLPYCVADLQVYAVADFVYLDLIEEGRKTSIVAGLILVRYSFRLLLSVEGRSRFVSRFPTPISCNSIIFEKKENAFVAGDGLHQHPMNGLDVFGPSICYVALELSPSNHPHLYIPSRKTQNLHLSKQASKAKPGILKHLPFLCVSLFKNPTNNNMALRSMGYWKSIASRLSGTATYATSTPPKLKSYAPSADQFGHHYLQEIKHGKNESLIALSISLGLYTAKHQVLYAPNVRVRKKTRETIPEVVDPDRVVGEADKFIRKSFFRKVAHVQEYDHNGLKFLPEPRAETLQEVGVDPKLQL</sequence>
<evidence type="ECO:0000313" key="1">
    <source>
        <dbReference type="EMBL" id="VFU54367.1"/>
    </source>
</evidence>
<name>A0A6N2MPK3_SALVM</name>
<dbReference type="PANTHER" id="PTHR33919">
    <property type="entry name" value="OS09G0127700 PROTEIN"/>
    <property type="match status" value="1"/>
</dbReference>
<gene>
    <name evidence="1" type="ORF">SVIM_LOCUS379544</name>
</gene>
<accession>A0A6N2MPK3</accession>
<dbReference type="AlphaFoldDB" id="A0A6N2MPK3"/>
<dbReference type="PANTHER" id="PTHR33919:SF11">
    <property type="entry name" value="EXPRESSED PROTEIN"/>
    <property type="match status" value="1"/>
</dbReference>
<dbReference type="EMBL" id="CAADRP010001841">
    <property type="protein sequence ID" value="VFU54367.1"/>
    <property type="molecule type" value="Genomic_DNA"/>
</dbReference>
<protein>
    <submittedName>
        <fullName evidence="1">Uncharacterized protein</fullName>
    </submittedName>
</protein>
<organism evidence="1">
    <name type="scientific">Salix viminalis</name>
    <name type="common">Common osier</name>
    <name type="synonym">Basket willow</name>
    <dbReference type="NCBI Taxonomy" id="40686"/>
    <lineage>
        <taxon>Eukaryota</taxon>
        <taxon>Viridiplantae</taxon>
        <taxon>Streptophyta</taxon>
        <taxon>Embryophyta</taxon>
        <taxon>Tracheophyta</taxon>
        <taxon>Spermatophyta</taxon>
        <taxon>Magnoliopsida</taxon>
        <taxon>eudicotyledons</taxon>
        <taxon>Gunneridae</taxon>
        <taxon>Pentapetalae</taxon>
        <taxon>rosids</taxon>
        <taxon>fabids</taxon>
        <taxon>Malpighiales</taxon>
        <taxon>Salicaceae</taxon>
        <taxon>Saliceae</taxon>
        <taxon>Salix</taxon>
    </lineage>
</organism>